<reference evidence="5 6" key="1">
    <citation type="submission" date="2019-03" db="EMBL/GenBank/DDBJ databases">
        <title>Metabolic reconstructions from genomes of highly enriched 'Candidatus Accumulibacter' and 'Candidatus Competibacter' bioreactor populations.</title>
        <authorList>
            <person name="Annavajhala M.K."/>
            <person name="Welles L."/>
            <person name="Abbas B."/>
            <person name="Sorokin D."/>
            <person name="Park H."/>
            <person name="Van Loosdrecht M."/>
            <person name="Chandran K."/>
        </authorList>
    </citation>
    <scope>NUCLEOTIDE SEQUENCE [LARGE SCALE GENOMIC DNA]</scope>
    <source>
        <strain evidence="5 6">SBR_G</strain>
    </source>
</reference>
<dbReference type="Gene3D" id="1.10.10.60">
    <property type="entry name" value="Homeodomain-like"/>
    <property type="match status" value="1"/>
</dbReference>
<dbReference type="InterPro" id="IPR032687">
    <property type="entry name" value="AraC-type_N"/>
</dbReference>
<dbReference type="Pfam" id="PF12625">
    <property type="entry name" value="Arabinose_bd"/>
    <property type="match status" value="1"/>
</dbReference>
<sequence length="362" mass="40085">MPVRSGAMAIQQFPVSGSVRSRSGLALVMDGTLRIGPLIPIPQLLREMTVDPIDVMREAGIDPALFEDPENTISFTALGQVLSLCVARSGCPHFGLLVGRQGGISSLGIVGLLSQHSPDVRTALRNFVLHLHLHDRGAVPTLEVQNETAMLGYTIYQKNVASTDQIYDGAMAIAFNLMKTLCGAKWQPSEVLFCHAEPVDREPYRAFFKVPLRFDAERTALVFPATWLDQPMQGVNPQLRRILEAEIETLNVLSDGDFVSQLRRILQSLIVAGCPSVDQTALLLAMHRRTLNRRLNALGITFKQLLDETRFEIAQQLLRDTRMPMVDIAVSLNYASTSAFTRAFRRWSGATPAAWRAALQHD</sequence>
<keyword evidence="2" id="KW-0238">DNA-binding</keyword>
<name>A0ABX1TRB8_9GAMM</name>
<gene>
    <name evidence="5" type="ORF">E4P82_15905</name>
</gene>
<dbReference type="Proteomes" id="UP000760480">
    <property type="component" value="Unassembled WGS sequence"/>
</dbReference>
<proteinExistence type="predicted"/>
<dbReference type="Pfam" id="PF12833">
    <property type="entry name" value="HTH_18"/>
    <property type="match status" value="1"/>
</dbReference>
<evidence type="ECO:0000256" key="1">
    <source>
        <dbReference type="ARBA" id="ARBA00023015"/>
    </source>
</evidence>
<dbReference type="InterPro" id="IPR018060">
    <property type="entry name" value="HTH_AraC"/>
</dbReference>
<evidence type="ECO:0000313" key="5">
    <source>
        <dbReference type="EMBL" id="NMQ20549.1"/>
    </source>
</evidence>
<evidence type="ECO:0000256" key="3">
    <source>
        <dbReference type="ARBA" id="ARBA00023163"/>
    </source>
</evidence>
<dbReference type="SMART" id="SM00342">
    <property type="entry name" value="HTH_ARAC"/>
    <property type="match status" value="1"/>
</dbReference>
<keyword evidence="1" id="KW-0805">Transcription regulation</keyword>
<dbReference type="InterPro" id="IPR009057">
    <property type="entry name" value="Homeodomain-like_sf"/>
</dbReference>
<keyword evidence="3" id="KW-0804">Transcription</keyword>
<keyword evidence="6" id="KW-1185">Reference proteome</keyword>
<evidence type="ECO:0000259" key="4">
    <source>
        <dbReference type="PROSITE" id="PS01124"/>
    </source>
</evidence>
<dbReference type="PANTHER" id="PTHR47894:SF4">
    <property type="entry name" value="HTH-TYPE TRANSCRIPTIONAL REGULATOR GADX"/>
    <property type="match status" value="1"/>
</dbReference>
<comment type="caution">
    <text evidence="5">The sequence shown here is derived from an EMBL/GenBank/DDBJ whole genome shotgun (WGS) entry which is preliminary data.</text>
</comment>
<protein>
    <submittedName>
        <fullName evidence="5">AraC family transcriptional regulator</fullName>
    </submittedName>
</protein>
<evidence type="ECO:0000313" key="6">
    <source>
        <dbReference type="Proteomes" id="UP000760480"/>
    </source>
</evidence>
<dbReference type="SUPFAM" id="SSF46689">
    <property type="entry name" value="Homeodomain-like"/>
    <property type="match status" value="1"/>
</dbReference>
<evidence type="ECO:0000256" key="2">
    <source>
        <dbReference type="ARBA" id="ARBA00023125"/>
    </source>
</evidence>
<dbReference type="PROSITE" id="PS01124">
    <property type="entry name" value="HTH_ARAC_FAMILY_2"/>
    <property type="match status" value="1"/>
</dbReference>
<feature type="domain" description="HTH araC/xylS-type" evidence="4">
    <location>
        <begin position="260"/>
        <end position="358"/>
    </location>
</feature>
<accession>A0ABX1TRB8</accession>
<dbReference type="EMBL" id="SPMZ01000053">
    <property type="protein sequence ID" value="NMQ20549.1"/>
    <property type="molecule type" value="Genomic_DNA"/>
</dbReference>
<organism evidence="5 6">
    <name type="scientific">Candidatus Competibacter phosphatis</name>
    <dbReference type="NCBI Taxonomy" id="221280"/>
    <lineage>
        <taxon>Bacteria</taxon>
        <taxon>Pseudomonadati</taxon>
        <taxon>Pseudomonadota</taxon>
        <taxon>Gammaproteobacteria</taxon>
        <taxon>Candidatus Competibacteraceae</taxon>
        <taxon>Candidatus Competibacter</taxon>
    </lineage>
</organism>
<dbReference type="PANTHER" id="PTHR47894">
    <property type="entry name" value="HTH-TYPE TRANSCRIPTIONAL REGULATOR GADX"/>
    <property type="match status" value="1"/>
</dbReference>